<evidence type="ECO:0000313" key="2">
    <source>
        <dbReference type="EMBL" id="KAJ9597597.1"/>
    </source>
</evidence>
<feature type="non-terminal residue" evidence="2">
    <location>
        <position position="181"/>
    </location>
</feature>
<feature type="region of interest" description="Disordered" evidence="1">
    <location>
        <begin position="156"/>
        <end position="181"/>
    </location>
</feature>
<reference evidence="2" key="2">
    <citation type="submission" date="2023-05" db="EMBL/GenBank/DDBJ databases">
        <authorList>
            <person name="Fouks B."/>
        </authorList>
    </citation>
    <scope>NUCLEOTIDE SEQUENCE</scope>
    <source>
        <strain evidence="2">Stay&amp;Tobe</strain>
        <tissue evidence="2">Testes</tissue>
    </source>
</reference>
<name>A0AAD8EPY5_DIPPU</name>
<protein>
    <submittedName>
        <fullName evidence="2">Uncharacterized protein</fullName>
    </submittedName>
</protein>
<reference evidence="2" key="1">
    <citation type="journal article" date="2023" name="IScience">
        <title>Live-bearing cockroach genome reveals convergent evolutionary mechanisms linked to viviparity in insects and beyond.</title>
        <authorList>
            <person name="Fouks B."/>
            <person name="Harrison M.C."/>
            <person name="Mikhailova A.A."/>
            <person name="Marchal E."/>
            <person name="English S."/>
            <person name="Carruthers M."/>
            <person name="Jennings E.C."/>
            <person name="Chiamaka E.L."/>
            <person name="Frigard R.A."/>
            <person name="Pippel M."/>
            <person name="Attardo G.M."/>
            <person name="Benoit J.B."/>
            <person name="Bornberg-Bauer E."/>
            <person name="Tobe S.S."/>
        </authorList>
    </citation>
    <scope>NUCLEOTIDE SEQUENCE</scope>
    <source>
        <strain evidence="2">Stay&amp;Tobe</strain>
    </source>
</reference>
<organism evidence="2 3">
    <name type="scientific">Diploptera punctata</name>
    <name type="common">Pacific beetle cockroach</name>
    <dbReference type="NCBI Taxonomy" id="6984"/>
    <lineage>
        <taxon>Eukaryota</taxon>
        <taxon>Metazoa</taxon>
        <taxon>Ecdysozoa</taxon>
        <taxon>Arthropoda</taxon>
        <taxon>Hexapoda</taxon>
        <taxon>Insecta</taxon>
        <taxon>Pterygota</taxon>
        <taxon>Neoptera</taxon>
        <taxon>Polyneoptera</taxon>
        <taxon>Dictyoptera</taxon>
        <taxon>Blattodea</taxon>
        <taxon>Blaberoidea</taxon>
        <taxon>Blaberidae</taxon>
        <taxon>Diplopterinae</taxon>
        <taxon>Diploptera</taxon>
    </lineage>
</organism>
<evidence type="ECO:0000256" key="1">
    <source>
        <dbReference type="SAM" id="MobiDB-lite"/>
    </source>
</evidence>
<evidence type="ECO:0000313" key="3">
    <source>
        <dbReference type="Proteomes" id="UP001233999"/>
    </source>
</evidence>
<gene>
    <name evidence="2" type="ORF">L9F63_011542</name>
</gene>
<comment type="caution">
    <text evidence="2">The sequence shown here is derived from an EMBL/GenBank/DDBJ whole genome shotgun (WGS) entry which is preliminary data.</text>
</comment>
<sequence length="181" mass="19210">LEYDKDMLVDEEDDREINVDTDSRCSGTVDEESCGSRTSSIIDGVDDVQIRSCSATGTLSSRQALPFSISRLLGSDFETNNNSVNGGRQVGTSLEKGTDNIATSMLFNSQDRGISQHEALTSLYTHPAIVQLSGLAAAGLVYSTAAGVIRVPAHRPPPPPTLGAPSGAAVVKERLTENKSW</sequence>
<proteinExistence type="predicted"/>
<dbReference type="AlphaFoldDB" id="A0AAD8EPY5"/>
<dbReference type="Proteomes" id="UP001233999">
    <property type="component" value="Unassembled WGS sequence"/>
</dbReference>
<feature type="compositionally biased region" description="Basic and acidic residues" evidence="1">
    <location>
        <begin position="171"/>
        <end position="181"/>
    </location>
</feature>
<accession>A0AAD8EPY5</accession>
<feature type="non-terminal residue" evidence="2">
    <location>
        <position position="1"/>
    </location>
</feature>
<keyword evidence="3" id="KW-1185">Reference proteome</keyword>
<dbReference type="EMBL" id="JASPKZ010001598">
    <property type="protein sequence ID" value="KAJ9597597.1"/>
    <property type="molecule type" value="Genomic_DNA"/>
</dbReference>